<name>A0A4E9FJI4_BRUMA</name>
<dbReference type="PANTHER" id="PTHR11238">
    <property type="entry name" value="PROMININ ISOFORM D-RELATED"/>
    <property type="match status" value="1"/>
</dbReference>
<keyword evidence="1" id="KW-0812">Transmembrane</keyword>
<feature type="transmembrane region" description="Helical" evidence="1">
    <location>
        <begin position="320"/>
        <end position="352"/>
    </location>
</feature>
<feature type="transmembrane region" description="Helical" evidence="1">
    <location>
        <begin position="630"/>
        <end position="656"/>
    </location>
</feature>
<organism evidence="2">
    <name type="scientific">Brugia malayi</name>
    <name type="common">Filarial nematode worm</name>
    <dbReference type="NCBI Taxonomy" id="6279"/>
    <lineage>
        <taxon>Eukaryota</taxon>
        <taxon>Metazoa</taxon>
        <taxon>Ecdysozoa</taxon>
        <taxon>Nematoda</taxon>
        <taxon>Chromadorea</taxon>
        <taxon>Rhabditida</taxon>
        <taxon>Spirurina</taxon>
        <taxon>Spiruromorpha</taxon>
        <taxon>Filarioidea</taxon>
        <taxon>Onchocercidae</taxon>
        <taxon>Brugia</taxon>
    </lineage>
</organism>
<dbReference type="CTD" id="6099576"/>
<protein>
    <submittedName>
        <fullName evidence="4">Bm1071, isoform a</fullName>
    </submittedName>
</protein>
<gene>
    <name evidence="2" type="primary">Bm1071</name>
    <name evidence="2" type="ORF">BM_BM1071</name>
</gene>
<reference evidence="3" key="1">
    <citation type="journal article" date="2007" name="Science">
        <title>Draft genome of the filarial nematode parasite Brugia malayi.</title>
        <authorList>
            <person name="Ghedin E."/>
            <person name="Wang S."/>
            <person name="Spiro D."/>
            <person name="Caler E."/>
            <person name="Zhao Q."/>
            <person name="Crabtree J."/>
            <person name="Allen J.E."/>
            <person name="Delcher A.L."/>
            <person name="Guiliano D.B."/>
            <person name="Miranda-Saavedra D."/>
            <person name="Angiuoli S.V."/>
            <person name="Creasy T."/>
            <person name="Amedeo P."/>
            <person name="Haas B."/>
            <person name="El-Sayed N.M."/>
            <person name="Wortman J.R."/>
            <person name="Feldblyum T."/>
            <person name="Tallon L."/>
            <person name="Schatz M."/>
            <person name="Shumway M."/>
            <person name="Koo H."/>
            <person name="Salzberg S.L."/>
            <person name="Schobel S."/>
            <person name="Pertea M."/>
            <person name="Pop M."/>
            <person name="White O."/>
            <person name="Barton G.J."/>
            <person name="Carlow C.K."/>
            <person name="Crawford M.J."/>
            <person name="Daub J."/>
            <person name="Dimmic M.W."/>
            <person name="Estes C.F."/>
            <person name="Foster J.M."/>
            <person name="Ganatra M."/>
            <person name="Gregory W.F."/>
            <person name="Johnson N.M."/>
            <person name="Jin J."/>
            <person name="Komuniecki R."/>
            <person name="Korf I."/>
            <person name="Kumar S."/>
            <person name="Laney S."/>
            <person name="Li B.W."/>
            <person name="Li W."/>
            <person name="Lindblom T.H."/>
            <person name="Lustigman S."/>
            <person name="Ma D."/>
            <person name="Maina C.V."/>
            <person name="Martin D.M."/>
            <person name="McCarter J.P."/>
            <person name="McReynolds L."/>
            <person name="Mitreva M."/>
            <person name="Nutman T.B."/>
            <person name="Parkinson J."/>
            <person name="Peregrin-Alvarez J.M."/>
            <person name="Poole C."/>
            <person name="Ren Q."/>
            <person name="Saunders L."/>
            <person name="Sluder A.E."/>
            <person name="Smith K."/>
            <person name="Stanke M."/>
            <person name="Unnasch T.R."/>
            <person name="Ware J."/>
            <person name="Wei A.D."/>
            <person name="Weil G."/>
            <person name="Williams D.J."/>
            <person name="Zhang Y."/>
            <person name="Williams S.A."/>
            <person name="Fraser-Liggett C."/>
            <person name="Slatko B."/>
            <person name="Blaxter M.L."/>
            <person name="Scott A.L."/>
        </authorList>
    </citation>
    <scope>NUCLEOTIDE SEQUENCE</scope>
    <source>
        <strain evidence="3">FR3</strain>
    </source>
</reference>
<dbReference type="OrthoDB" id="10264238at2759"/>
<sequence>MILSSNNHFQAENIYHFLLQQPWAMVVLISSAVYIVVLPICGILFFCDSCSCATADSLSSSEALEITEESKTSKYLFALSLTMMTIVIAVILMLMIVYIESVSYAIIGSNEIDRSMDAIYADINLLTNTTFTDLTCKLNETFKKLSARINISIHRLPNKIFASLKQHCPIISLPQVIERFQIKNVTNFIGNITLAIKSTKSLANNLPKTLYQQSSMQNMIDTLEMIENHLITLLQQYNDIYKAANNTRNNVEFYSDDIIKMISLTLKPSNSFINVTLRKNNLIIMKMGQIISNLHFIIQEGYQKINNLIKTPLKNPAFKAAIFSISIFAIVPVLLVIIPSIIVITCGIYMLIRNDRYRFAQQANWRCAGLWSLQTAGAAFFTGWITMLIASITFMGGFSVETICQPFFHDKQMHLYRSWYFNRAVTNLINFSKLTAGIGEFLYQCKNHKSILSALKMESFLQYYEQMHMKYLPNAAEHTKKLIERKFIRSSLYESQIREFNNTSKELVKLKENLFNYVVPLSIAEQEQLLNVSFANVKGQMIELLKIMTEMEKNVIEVVKRSLNSENFTLIAQQTISYEYNLTINDISRRVLYAKFHLLNGSFICRPFYDTLVNVGTIFCKQFSRPIHGIWSSAAIIAICFLAIIIIVLCISTFFFSLNNNFERRSQNRYDLNIRRGNERNFRNLQRENNFSDTETSSTITY</sequence>
<proteinExistence type="predicted"/>
<keyword evidence="1" id="KW-1133">Transmembrane helix</keyword>
<dbReference type="GeneID" id="6099576"/>
<dbReference type="AlphaFoldDB" id="A0A4E9FJI4"/>
<dbReference type="RefSeq" id="XP_042934221.1">
    <property type="nucleotide sequence ID" value="XM_043078287.1"/>
</dbReference>
<reference evidence="2" key="2">
    <citation type="submission" date="2019-04" db="EMBL/GenBank/DDBJ databases">
        <authorList>
            <person name="Howe K."/>
            <person name="Paulini M."/>
            <person name="Williams G."/>
        </authorList>
    </citation>
    <scope>NUCLEOTIDE SEQUENCE [LARGE SCALE GENOMIC DNA]</scope>
    <source>
        <strain evidence="2">FR3</strain>
    </source>
</reference>
<reference evidence="4" key="3">
    <citation type="submission" date="2022-04" db="UniProtKB">
        <authorList>
            <consortium name="WormBaseParasite"/>
        </authorList>
    </citation>
    <scope>IDENTIFICATION</scope>
</reference>
<keyword evidence="3" id="KW-1185">Reference proteome</keyword>
<feature type="transmembrane region" description="Helical" evidence="1">
    <location>
        <begin position="23"/>
        <end position="47"/>
    </location>
</feature>
<accession>A0A4E9FJI4</accession>
<dbReference type="PANTHER" id="PTHR11238:SF9">
    <property type="entry name" value="PROMININ, ISOFORM D"/>
    <property type="match status" value="1"/>
</dbReference>
<evidence type="ECO:0000313" key="3">
    <source>
        <dbReference type="Proteomes" id="UP000006672"/>
    </source>
</evidence>
<keyword evidence="1" id="KW-0472">Membrane</keyword>
<evidence type="ECO:0000313" key="2">
    <source>
        <dbReference type="EMBL" id="VIO93332.1"/>
    </source>
</evidence>
<dbReference type="EMBL" id="CAAKNF010000193">
    <property type="protein sequence ID" value="VIO93332.1"/>
    <property type="molecule type" value="Genomic_DNA"/>
</dbReference>
<dbReference type="Proteomes" id="UP000006672">
    <property type="component" value="Unassembled WGS sequence"/>
</dbReference>
<dbReference type="WBParaSite" id="Bm1071a.1">
    <property type="protein sequence ID" value="Bm1071a.1"/>
    <property type="gene ID" value="WBGene00221332"/>
</dbReference>
<feature type="transmembrane region" description="Helical" evidence="1">
    <location>
        <begin position="373"/>
        <end position="398"/>
    </location>
</feature>
<feature type="transmembrane region" description="Helical" evidence="1">
    <location>
        <begin position="75"/>
        <end position="99"/>
    </location>
</feature>
<evidence type="ECO:0000256" key="1">
    <source>
        <dbReference type="SAM" id="Phobius"/>
    </source>
</evidence>
<evidence type="ECO:0000313" key="4">
    <source>
        <dbReference type="WBParaSite" id="Bm1071a.1"/>
    </source>
</evidence>
<accession>A0A8L7SLM4</accession>
<dbReference type="KEGG" id="bmy:BM_BM1071"/>